<gene>
    <name evidence="3" type="ORF">HMPREF1541_07782</name>
</gene>
<keyword evidence="4" id="KW-1185">Reference proteome</keyword>
<dbReference type="GeneID" id="19975121"/>
<feature type="compositionally biased region" description="Low complexity" evidence="1">
    <location>
        <begin position="204"/>
        <end position="238"/>
    </location>
</feature>
<keyword evidence="2" id="KW-0812">Transmembrane</keyword>
<evidence type="ECO:0000256" key="2">
    <source>
        <dbReference type="SAM" id="Phobius"/>
    </source>
</evidence>
<dbReference type="RefSeq" id="XP_008720327.1">
    <property type="nucleotide sequence ID" value="XM_008722105.1"/>
</dbReference>
<name>W2RR08_CYPE1</name>
<feature type="transmembrane region" description="Helical" evidence="2">
    <location>
        <begin position="250"/>
        <end position="271"/>
    </location>
</feature>
<feature type="region of interest" description="Disordered" evidence="1">
    <location>
        <begin position="178"/>
        <end position="241"/>
    </location>
</feature>
<dbReference type="HOGENOM" id="CLU_826396_0_0_1"/>
<keyword evidence="2" id="KW-0472">Membrane</keyword>
<sequence length="377" mass="37630">MSGRRPPFGQGRPQTSIPMDDSLAVATAPPSVTDAIPAADNAAAAAATAGSTTTAASSSSSATAASFIYPTTDLTINNIDDIIIQYESPWQDLSLTVSCKGDGVGGAKSYDISLSQQDGTYRLTPIDGEITVSDYPVDCSLILQDSDSVANFLVGPDFTVQSTGGVASVYAASATRPAAGDSRATSSGSGAAATETPDGAPEDSGSSESSASGRGGSEATSTSVSGASTSSSSDAGAGASAGGLSGGAKAGIAIGVILAVALVALALFYAFRTQRRMAVMENELQETKKQHETDRAYVDGILKAAGKPDTRNGGRVVMAEAPTRGSGDWKNFFGASRAGTPLTAPPSRLGRTVQTPSPAPRSSIGGDAGSTVGLVGR</sequence>
<protein>
    <recommendedName>
        <fullName evidence="5">Mid2 domain-containing protein</fullName>
    </recommendedName>
</protein>
<evidence type="ECO:0000313" key="4">
    <source>
        <dbReference type="Proteomes" id="UP000030752"/>
    </source>
</evidence>
<dbReference type="EMBL" id="KB822723">
    <property type="protein sequence ID" value="ETN38158.1"/>
    <property type="molecule type" value="Genomic_DNA"/>
</dbReference>
<feature type="region of interest" description="Disordered" evidence="1">
    <location>
        <begin position="336"/>
        <end position="377"/>
    </location>
</feature>
<dbReference type="OrthoDB" id="4154548at2759"/>
<feature type="region of interest" description="Disordered" evidence="1">
    <location>
        <begin position="1"/>
        <end position="22"/>
    </location>
</feature>
<evidence type="ECO:0008006" key="5">
    <source>
        <dbReference type="Google" id="ProtNLM"/>
    </source>
</evidence>
<feature type="compositionally biased region" description="Low complexity" evidence="1">
    <location>
        <begin position="178"/>
        <end position="196"/>
    </location>
</feature>
<dbReference type="Proteomes" id="UP000030752">
    <property type="component" value="Unassembled WGS sequence"/>
</dbReference>
<evidence type="ECO:0000256" key="1">
    <source>
        <dbReference type="SAM" id="MobiDB-lite"/>
    </source>
</evidence>
<accession>W2RR08</accession>
<dbReference type="AlphaFoldDB" id="W2RR08"/>
<dbReference type="eggNOG" id="ENOG502SY1T">
    <property type="taxonomic scope" value="Eukaryota"/>
</dbReference>
<dbReference type="STRING" id="1220924.W2RR08"/>
<organism evidence="3 4">
    <name type="scientific">Cyphellophora europaea (strain CBS 101466)</name>
    <name type="common">Phialophora europaea</name>
    <dbReference type="NCBI Taxonomy" id="1220924"/>
    <lineage>
        <taxon>Eukaryota</taxon>
        <taxon>Fungi</taxon>
        <taxon>Dikarya</taxon>
        <taxon>Ascomycota</taxon>
        <taxon>Pezizomycotina</taxon>
        <taxon>Eurotiomycetes</taxon>
        <taxon>Chaetothyriomycetidae</taxon>
        <taxon>Chaetothyriales</taxon>
        <taxon>Cyphellophoraceae</taxon>
        <taxon>Cyphellophora</taxon>
    </lineage>
</organism>
<keyword evidence="2" id="KW-1133">Transmembrane helix</keyword>
<evidence type="ECO:0000313" key="3">
    <source>
        <dbReference type="EMBL" id="ETN38158.1"/>
    </source>
</evidence>
<dbReference type="VEuPathDB" id="FungiDB:HMPREF1541_07782"/>
<reference evidence="3 4" key="1">
    <citation type="submission" date="2013-03" db="EMBL/GenBank/DDBJ databases">
        <title>The Genome Sequence of Phialophora europaea CBS 101466.</title>
        <authorList>
            <consortium name="The Broad Institute Genomics Platform"/>
            <person name="Cuomo C."/>
            <person name="de Hoog S."/>
            <person name="Gorbushina A."/>
            <person name="Walker B."/>
            <person name="Young S.K."/>
            <person name="Zeng Q."/>
            <person name="Gargeya S."/>
            <person name="Fitzgerald M."/>
            <person name="Haas B."/>
            <person name="Abouelleil A."/>
            <person name="Allen A.W."/>
            <person name="Alvarado L."/>
            <person name="Arachchi H.M."/>
            <person name="Berlin A.M."/>
            <person name="Chapman S.B."/>
            <person name="Gainer-Dewar J."/>
            <person name="Goldberg J."/>
            <person name="Griggs A."/>
            <person name="Gujja S."/>
            <person name="Hansen M."/>
            <person name="Howarth C."/>
            <person name="Imamovic A."/>
            <person name="Ireland A."/>
            <person name="Larimer J."/>
            <person name="McCowan C."/>
            <person name="Murphy C."/>
            <person name="Pearson M."/>
            <person name="Poon T.W."/>
            <person name="Priest M."/>
            <person name="Roberts A."/>
            <person name="Saif S."/>
            <person name="Shea T."/>
            <person name="Sisk P."/>
            <person name="Sykes S."/>
            <person name="Wortman J."/>
            <person name="Nusbaum C."/>
            <person name="Birren B."/>
        </authorList>
    </citation>
    <scope>NUCLEOTIDE SEQUENCE [LARGE SCALE GENOMIC DNA]</scope>
    <source>
        <strain evidence="3 4">CBS 101466</strain>
    </source>
</reference>
<proteinExistence type="predicted"/>
<dbReference type="InParanoid" id="W2RR08"/>